<dbReference type="OrthoDB" id="3722616at2"/>
<dbReference type="PANTHER" id="PTHR34614:SF2">
    <property type="entry name" value="TRANSPOSASE IS4-LIKE DOMAIN-CONTAINING PROTEIN"/>
    <property type="match status" value="1"/>
</dbReference>
<accession>A0A5R9B6S1</accession>
<dbReference type="GO" id="GO:0003677">
    <property type="term" value="F:DNA binding"/>
    <property type="evidence" value="ECO:0007669"/>
    <property type="project" value="InterPro"/>
</dbReference>
<dbReference type="Pfam" id="PF01609">
    <property type="entry name" value="DDE_Tnp_1"/>
    <property type="match status" value="1"/>
</dbReference>
<organism evidence="2 3">
    <name type="scientific">Nesterenkonia salmonea</name>
    <dbReference type="NCBI Taxonomy" id="1804987"/>
    <lineage>
        <taxon>Bacteria</taxon>
        <taxon>Bacillati</taxon>
        <taxon>Actinomycetota</taxon>
        <taxon>Actinomycetes</taxon>
        <taxon>Micrococcales</taxon>
        <taxon>Micrococcaceae</taxon>
        <taxon>Nesterenkonia</taxon>
    </lineage>
</organism>
<dbReference type="AlphaFoldDB" id="A0A5R9B6S1"/>
<dbReference type="InterPro" id="IPR047654">
    <property type="entry name" value="IS1634_transpos"/>
</dbReference>
<evidence type="ECO:0000313" key="3">
    <source>
        <dbReference type="Proteomes" id="UP000310458"/>
    </source>
</evidence>
<dbReference type="Proteomes" id="UP000310458">
    <property type="component" value="Unassembled WGS sequence"/>
</dbReference>
<dbReference type="InterPro" id="IPR002559">
    <property type="entry name" value="Transposase_11"/>
</dbReference>
<dbReference type="GO" id="GO:0004803">
    <property type="term" value="F:transposase activity"/>
    <property type="evidence" value="ECO:0007669"/>
    <property type="project" value="InterPro"/>
</dbReference>
<evidence type="ECO:0000313" key="2">
    <source>
        <dbReference type="EMBL" id="TLP92121.1"/>
    </source>
</evidence>
<dbReference type="InterPro" id="IPR012337">
    <property type="entry name" value="RNaseH-like_sf"/>
</dbReference>
<keyword evidence="3" id="KW-1185">Reference proteome</keyword>
<evidence type="ECO:0000259" key="1">
    <source>
        <dbReference type="Pfam" id="PF01609"/>
    </source>
</evidence>
<dbReference type="EMBL" id="VAVZ01000076">
    <property type="protein sequence ID" value="TLP92121.1"/>
    <property type="molecule type" value="Genomic_DNA"/>
</dbReference>
<dbReference type="SUPFAM" id="SSF53098">
    <property type="entry name" value="Ribonuclease H-like"/>
    <property type="match status" value="1"/>
</dbReference>
<comment type="caution">
    <text evidence="2">The sequence shown here is derived from an EMBL/GenBank/DDBJ whole genome shotgun (WGS) entry which is preliminary data.</text>
</comment>
<protein>
    <submittedName>
        <fullName evidence="2">IS1634 family transposase</fullName>
    </submittedName>
</protein>
<reference evidence="2 3" key="1">
    <citation type="submission" date="2019-05" db="EMBL/GenBank/DDBJ databases">
        <title>Nesterenkonia sp. GY074 isolated from the Southern Atlantic Ocean.</title>
        <authorList>
            <person name="Zhang G."/>
        </authorList>
    </citation>
    <scope>NUCLEOTIDE SEQUENCE [LARGE SCALE GENOMIC DNA]</scope>
    <source>
        <strain evidence="2 3">GY074</strain>
    </source>
</reference>
<proteinExistence type="predicted"/>
<name>A0A5R9B6S1_9MICC</name>
<dbReference type="RefSeq" id="WP_138254358.1">
    <property type="nucleotide sequence ID" value="NZ_VAVZ01000076.1"/>
</dbReference>
<gene>
    <name evidence="2" type="ORF">FEF26_15080</name>
</gene>
<feature type="domain" description="Transposase IS4-like" evidence="1">
    <location>
        <begin position="182"/>
        <end position="456"/>
    </location>
</feature>
<dbReference type="PANTHER" id="PTHR34614">
    <property type="match status" value="1"/>
</dbReference>
<sequence length="516" mass="56959">MRIRRVKTASGATAVQLVEYRHGQRRIIEHLGSAHSDAEIAVLEHLGRQKIDAGQQVFDLEGLVEPSVPDVEVKKTASVVDSGASAVGSRPRLLWDVLSGVYACLGFESVIDSQAFKQLVIGRVLAPGSKTATMAHLRSLDVTEVVSDKTMWRHLSHHGSAGWREAACRAAYDFAAGAGALSVVLYDVTTLYFETDEEDDTRKVGYSKERRVDPQVVVGLLVDKTGFPLDVHCFEGNTAETHTIIPVLDAFRARHGVENMLVVADAGMLSWANLTALEEAGYQYVVGTRSSKAPYDLAETFAARGNYFADGEIIEATTQLKKNVASSKRRAVWQYRHKREQRDRRNQTLQIQRAEDIAAGRKQQRRARFLTGGGPKTLAVDYEAAKRAQYYFGLKGYVTSASEETMTGAEVITAYHSLFEVEASFRMAKSDLAARPIFHHTRESIEAHLTVVFCALAISRHIQARTQMSIKKVLNTLQPLREAVLNIRGELIAVPAALTPEAKQILQALDLPTPPH</sequence>
<dbReference type="GO" id="GO:0006313">
    <property type="term" value="P:DNA transposition"/>
    <property type="evidence" value="ECO:0007669"/>
    <property type="project" value="InterPro"/>
</dbReference>
<dbReference type="NCBIfam" id="NF033559">
    <property type="entry name" value="transpos_IS1634"/>
    <property type="match status" value="1"/>
</dbReference>